<dbReference type="KEGG" id="nnu:104594573"/>
<proteinExistence type="predicted"/>
<dbReference type="AlphaFoldDB" id="A0A1U7ZW15"/>
<keyword evidence="2" id="KW-1185">Reference proteome</keyword>
<name>A0A1U7ZW15_NELNU</name>
<accession>A0A1U7ZW15</accession>
<evidence type="ECO:0000313" key="3">
    <source>
        <dbReference type="RefSeq" id="XP_010253256.1"/>
    </source>
</evidence>
<dbReference type="InterPro" id="IPR025322">
    <property type="entry name" value="PADRE_dom"/>
</dbReference>
<protein>
    <submittedName>
        <fullName evidence="3">Uncharacterized protein LOC104594573 isoform X2</fullName>
    </submittedName>
</protein>
<dbReference type="OrthoDB" id="771105at2759"/>
<dbReference type="Pfam" id="PF14009">
    <property type="entry name" value="PADRE"/>
    <property type="match status" value="1"/>
</dbReference>
<dbReference type="Proteomes" id="UP000189703">
    <property type="component" value="Unplaced"/>
</dbReference>
<sequence length="95" mass="10202">MGNNTSCVLSSATGGAVKVLFCDGRMEIYTRPIKAGQLMQENPCQFVCDSTDLNVGHRVPGLATDVELEQGHPEQPSVEALTTSERYSLRSVTSA</sequence>
<feature type="compositionally biased region" description="Polar residues" evidence="1">
    <location>
        <begin position="80"/>
        <end position="95"/>
    </location>
</feature>
<dbReference type="RefSeq" id="XP_010253256.1">
    <property type="nucleotide sequence ID" value="XM_010254954.1"/>
</dbReference>
<evidence type="ECO:0000313" key="2">
    <source>
        <dbReference type="Proteomes" id="UP000189703"/>
    </source>
</evidence>
<feature type="region of interest" description="Disordered" evidence="1">
    <location>
        <begin position="69"/>
        <end position="95"/>
    </location>
</feature>
<dbReference type="GeneID" id="104594573"/>
<reference evidence="3" key="1">
    <citation type="submission" date="2025-08" db="UniProtKB">
        <authorList>
            <consortium name="RefSeq"/>
        </authorList>
    </citation>
    <scope>IDENTIFICATION</scope>
</reference>
<evidence type="ECO:0000256" key="1">
    <source>
        <dbReference type="SAM" id="MobiDB-lite"/>
    </source>
</evidence>
<gene>
    <name evidence="3" type="primary">LOC104594573</name>
</gene>
<organism evidence="2 3">
    <name type="scientific">Nelumbo nucifera</name>
    <name type="common">Sacred lotus</name>
    <dbReference type="NCBI Taxonomy" id="4432"/>
    <lineage>
        <taxon>Eukaryota</taxon>
        <taxon>Viridiplantae</taxon>
        <taxon>Streptophyta</taxon>
        <taxon>Embryophyta</taxon>
        <taxon>Tracheophyta</taxon>
        <taxon>Spermatophyta</taxon>
        <taxon>Magnoliopsida</taxon>
        <taxon>Proteales</taxon>
        <taxon>Nelumbonaceae</taxon>
        <taxon>Nelumbo</taxon>
    </lineage>
</organism>